<comment type="catalytic activity">
    <reaction evidence="6">
        <text>alpha-D-ribose 1-phosphate = D-ribose 5-phosphate</text>
        <dbReference type="Rhea" id="RHEA:18793"/>
        <dbReference type="ChEBI" id="CHEBI:57720"/>
        <dbReference type="ChEBI" id="CHEBI:78346"/>
        <dbReference type="EC" id="5.4.2.7"/>
    </reaction>
</comment>
<dbReference type="InterPro" id="IPR006124">
    <property type="entry name" value="Metalloenzyme"/>
</dbReference>
<evidence type="ECO:0000256" key="3">
    <source>
        <dbReference type="ARBA" id="ARBA00022723"/>
    </source>
</evidence>
<name>A0A366EZ54_9BACI</name>
<dbReference type="PANTHER" id="PTHR21110">
    <property type="entry name" value="PHOSPHOPENTOMUTASE"/>
    <property type="match status" value="1"/>
</dbReference>
<dbReference type="InterPro" id="IPR017850">
    <property type="entry name" value="Alkaline_phosphatase_core_sf"/>
</dbReference>
<dbReference type="Proteomes" id="UP000252118">
    <property type="component" value="Unassembled WGS sequence"/>
</dbReference>
<dbReference type="EMBL" id="QNRJ01000001">
    <property type="protein sequence ID" value="RBP07698.1"/>
    <property type="molecule type" value="Genomic_DNA"/>
</dbReference>
<feature type="binding site" evidence="6">
    <location>
        <position position="330"/>
    </location>
    <ligand>
        <name>Mn(2+)</name>
        <dbReference type="ChEBI" id="CHEBI:29035"/>
        <label>1</label>
    </ligand>
</feature>
<evidence type="ECO:0000259" key="8">
    <source>
        <dbReference type="Pfam" id="PF01676"/>
    </source>
</evidence>
<dbReference type="CDD" id="cd16009">
    <property type="entry name" value="PPM"/>
    <property type="match status" value="1"/>
</dbReference>
<dbReference type="SUPFAM" id="SSF143856">
    <property type="entry name" value="DeoB insert domain-like"/>
    <property type="match status" value="1"/>
</dbReference>
<dbReference type="PIRSF" id="PIRSF001491">
    <property type="entry name" value="Ppentomutase"/>
    <property type="match status" value="1"/>
</dbReference>
<dbReference type="EC" id="5.4.2.7" evidence="6 7"/>
<gene>
    <name evidence="6" type="primary">deoB</name>
    <name evidence="9" type="ORF">DET59_10163</name>
</gene>
<dbReference type="GO" id="GO:0006018">
    <property type="term" value="P:2-deoxyribose 1-phosphate catabolic process"/>
    <property type="evidence" value="ECO:0007669"/>
    <property type="project" value="UniProtKB-UniRule"/>
</dbReference>
<evidence type="ECO:0000256" key="7">
    <source>
        <dbReference type="NCBIfam" id="TIGR01696"/>
    </source>
</evidence>
<evidence type="ECO:0000256" key="5">
    <source>
        <dbReference type="ARBA" id="ARBA00023235"/>
    </source>
</evidence>
<dbReference type="GO" id="GO:0008973">
    <property type="term" value="F:phosphopentomutase activity"/>
    <property type="evidence" value="ECO:0007669"/>
    <property type="project" value="UniProtKB-UniRule"/>
</dbReference>
<evidence type="ECO:0000256" key="4">
    <source>
        <dbReference type="ARBA" id="ARBA00023211"/>
    </source>
</evidence>
<keyword evidence="3 6" id="KW-0479">Metal-binding</keyword>
<comment type="subcellular location">
    <subcellularLocation>
        <location evidence="6">Cytoplasm</location>
    </subcellularLocation>
</comment>
<feature type="binding site" evidence="6">
    <location>
        <position position="15"/>
    </location>
    <ligand>
        <name>Mn(2+)</name>
        <dbReference type="ChEBI" id="CHEBI:29035"/>
        <label>1</label>
    </ligand>
</feature>
<evidence type="ECO:0000313" key="10">
    <source>
        <dbReference type="Proteomes" id="UP000252118"/>
    </source>
</evidence>
<dbReference type="HAMAP" id="MF_00740">
    <property type="entry name" value="Phosphopentomut"/>
    <property type="match status" value="1"/>
</dbReference>
<comment type="pathway">
    <text evidence="6">Carbohydrate degradation; 2-deoxy-D-ribose 1-phosphate degradation; D-glyceraldehyde 3-phosphate and acetaldehyde from 2-deoxy-alpha-D-ribose 1-phosphate: step 1/2.</text>
</comment>
<dbReference type="RefSeq" id="WP_113967603.1">
    <property type="nucleotide sequence ID" value="NZ_QNRJ01000001.1"/>
</dbReference>
<dbReference type="GO" id="GO:0043094">
    <property type="term" value="P:metabolic compound salvage"/>
    <property type="evidence" value="ECO:0007669"/>
    <property type="project" value="UniProtKB-UniRule"/>
</dbReference>
<keyword evidence="2 6" id="KW-0963">Cytoplasm</keyword>
<dbReference type="GO" id="GO:0000287">
    <property type="term" value="F:magnesium ion binding"/>
    <property type="evidence" value="ECO:0007669"/>
    <property type="project" value="UniProtKB-UniRule"/>
</dbReference>
<feature type="binding site" evidence="6">
    <location>
        <position position="288"/>
    </location>
    <ligand>
        <name>Mn(2+)</name>
        <dbReference type="ChEBI" id="CHEBI:29035"/>
        <label>2</label>
    </ligand>
</feature>
<dbReference type="GO" id="GO:0006015">
    <property type="term" value="P:5-phosphoribose 1-diphosphate biosynthetic process"/>
    <property type="evidence" value="ECO:0007669"/>
    <property type="project" value="UniProtKB-UniPathway"/>
</dbReference>
<evidence type="ECO:0000256" key="2">
    <source>
        <dbReference type="ARBA" id="ARBA00022490"/>
    </source>
</evidence>
<dbReference type="Gene3D" id="3.30.70.1250">
    <property type="entry name" value="Phosphopentomutase"/>
    <property type="match status" value="1"/>
</dbReference>
<comment type="function">
    <text evidence="6">Isomerase that catalyzes the conversion of deoxy-ribose 1-phosphate (dRib-1-P) and ribose 1-phosphate (Rib-1-P) to deoxy-ribose 5-phosphate (dRib-5-P) and ribose 5-phosphate (Rib-5-P), respectively.</text>
</comment>
<accession>A0A366EZ54</accession>
<dbReference type="Pfam" id="PF01676">
    <property type="entry name" value="Metalloenzyme"/>
    <property type="match status" value="1"/>
</dbReference>
<reference evidence="9 10" key="1">
    <citation type="submission" date="2018-06" db="EMBL/GenBank/DDBJ databases">
        <title>Freshwater and sediment microbial communities from various areas in North America, analyzing microbe dynamics in response to fracking.</title>
        <authorList>
            <person name="Lamendella R."/>
        </authorList>
    </citation>
    <scope>NUCLEOTIDE SEQUENCE [LARGE SCALE GENOMIC DNA]</scope>
    <source>
        <strain evidence="9 10">97B</strain>
    </source>
</reference>
<feature type="binding site" evidence="6">
    <location>
        <position position="293"/>
    </location>
    <ligand>
        <name>Mn(2+)</name>
        <dbReference type="ChEBI" id="CHEBI:29035"/>
        <label>2</label>
    </ligand>
</feature>
<comment type="similarity">
    <text evidence="1 6">Belongs to the phosphopentomutase family.</text>
</comment>
<dbReference type="FunFam" id="3.30.70.1250:FF:000001">
    <property type="entry name" value="Phosphopentomutase"/>
    <property type="match status" value="1"/>
</dbReference>
<sequence>MSNYTYKRVHLIVMDSVGIGEAPDADLFNDIGSDTIGHIAEHMNGLNMPNMGKLGLSNIKEVKGIEKADKPLAYFTKMQEASVGKDTMTGHWEIMGLNIDKPFKTYPDGFPEKLIQKLEAETGRKIIGNKPASGTEIIEELGKEHMETGALIVYTSADPVLQIAAHEDIIPIEEQYKICEIAREITKEEEYLVGRVIARPFVGEPGEFKRTSNRHDYALKPFNRTVMNELKDSGFDVIAIGKISDIFNGEGVTESIRTKHNMHGMDGLIESFDQDFTGLSFLNLVDFDALFGHRRDPEGYGKALEEFDARLPEVLEKMTEDDLLIITADHGNDPTAPGTDHTREYVPLLVYSKRSDGGKELPISETFADIGATVADNFNVTMPKFGRSFLSQLK</sequence>
<dbReference type="PANTHER" id="PTHR21110:SF0">
    <property type="entry name" value="PHOSPHOPENTOMUTASE"/>
    <property type="match status" value="1"/>
</dbReference>
<keyword evidence="5 6" id="KW-0413">Isomerase</keyword>
<dbReference type="NCBIfam" id="NF003766">
    <property type="entry name" value="PRK05362.1"/>
    <property type="match status" value="1"/>
</dbReference>
<dbReference type="AlphaFoldDB" id="A0A366EZ54"/>
<dbReference type="InterPro" id="IPR010045">
    <property type="entry name" value="DeoB"/>
</dbReference>
<evidence type="ECO:0000313" key="9">
    <source>
        <dbReference type="EMBL" id="RBP07698.1"/>
    </source>
</evidence>
<dbReference type="InterPro" id="IPR024052">
    <property type="entry name" value="Phosphopentomutase_DeoB_cap_sf"/>
</dbReference>
<dbReference type="Gene3D" id="3.40.720.10">
    <property type="entry name" value="Alkaline Phosphatase, subunit A"/>
    <property type="match status" value="1"/>
</dbReference>
<dbReference type="UniPathway" id="UPA00087">
    <property type="reaction ID" value="UER00173"/>
</dbReference>
<keyword evidence="4 6" id="KW-0464">Manganese</keyword>
<dbReference type="SUPFAM" id="SSF53649">
    <property type="entry name" value="Alkaline phosphatase-like"/>
    <property type="match status" value="1"/>
</dbReference>
<dbReference type="GO" id="GO:0005829">
    <property type="term" value="C:cytosol"/>
    <property type="evidence" value="ECO:0007669"/>
    <property type="project" value="TreeGrafter"/>
</dbReference>
<feature type="domain" description="Metalloenzyme" evidence="8">
    <location>
        <begin position="7"/>
        <end position="380"/>
    </location>
</feature>
<comment type="cofactor">
    <cofactor evidence="6">
        <name>Mn(2+)</name>
        <dbReference type="ChEBI" id="CHEBI:29035"/>
    </cofactor>
    <text evidence="6">Binds 2 manganese ions.</text>
</comment>
<evidence type="ECO:0000256" key="1">
    <source>
        <dbReference type="ARBA" id="ARBA00010373"/>
    </source>
</evidence>
<feature type="binding site" evidence="6">
    <location>
        <position position="341"/>
    </location>
    <ligand>
        <name>Mn(2+)</name>
        <dbReference type="ChEBI" id="CHEBI:29035"/>
        <label>2</label>
    </ligand>
</feature>
<dbReference type="NCBIfam" id="TIGR01696">
    <property type="entry name" value="deoB"/>
    <property type="match status" value="1"/>
</dbReference>
<protein>
    <recommendedName>
        <fullName evidence="6 7">Phosphopentomutase</fullName>
        <ecNumber evidence="6 7">5.4.2.7</ecNumber>
    </recommendedName>
    <alternativeName>
        <fullName evidence="6">Phosphodeoxyribomutase</fullName>
    </alternativeName>
</protein>
<feature type="binding site" evidence="6">
    <location>
        <position position="329"/>
    </location>
    <ligand>
        <name>Mn(2+)</name>
        <dbReference type="ChEBI" id="CHEBI:29035"/>
        <label>1</label>
    </ligand>
</feature>
<organism evidence="9 10">
    <name type="scientific">Rossellomorea aquimaris</name>
    <dbReference type="NCBI Taxonomy" id="189382"/>
    <lineage>
        <taxon>Bacteria</taxon>
        <taxon>Bacillati</taxon>
        <taxon>Bacillota</taxon>
        <taxon>Bacilli</taxon>
        <taxon>Bacillales</taxon>
        <taxon>Bacillaceae</taxon>
        <taxon>Rossellomorea</taxon>
    </lineage>
</organism>
<comment type="caution">
    <text evidence="9">The sequence shown here is derived from an EMBL/GenBank/DDBJ whole genome shotgun (WGS) entry which is preliminary data.</text>
</comment>
<dbReference type="OrthoDB" id="9769930at2"/>
<dbReference type="GO" id="GO:0030145">
    <property type="term" value="F:manganese ion binding"/>
    <property type="evidence" value="ECO:0007669"/>
    <property type="project" value="UniProtKB-UniRule"/>
</dbReference>
<comment type="catalytic activity">
    <reaction evidence="6">
        <text>2-deoxy-alpha-D-ribose 1-phosphate = 2-deoxy-D-ribose 5-phosphate</text>
        <dbReference type="Rhea" id="RHEA:27658"/>
        <dbReference type="ChEBI" id="CHEBI:57259"/>
        <dbReference type="ChEBI" id="CHEBI:62877"/>
        <dbReference type="EC" id="5.4.2.7"/>
    </reaction>
</comment>
<proteinExistence type="inferred from homology"/>
<dbReference type="GO" id="GO:0009117">
    <property type="term" value="P:nucleotide metabolic process"/>
    <property type="evidence" value="ECO:0007669"/>
    <property type="project" value="UniProtKB-UniRule"/>
</dbReference>
<evidence type="ECO:0000256" key="6">
    <source>
        <dbReference type="HAMAP-Rule" id="MF_00740"/>
    </source>
</evidence>